<protein>
    <submittedName>
        <fullName evidence="10">AP2/ERF transcription factor</fullName>
    </submittedName>
</protein>
<accession>A0A7G8AUB4</accession>
<proteinExistence type="evidence at transcript level"/>
<evidence type="ECO:0000256" key="7">
    <source>
        <dbReference type="ARBA" id="ARBA00024343"/>
    </source>
</evidence>
<reference evidence="10" key="2">
    <citation type="journal article" date="2020" name="Chin J Nat Med">
        <title>Genome-wide identification and analysis of AP2/ERF transcription factors related to camptothecin biosynthesis in Camptotheca acuminata.</title>
        <authorList>
            <person name="Hu Y.T."/>
            <person name="Xu Z.C."/>
            <person name="Tian Y."/>
            <person name="Gao R.R."/>
            <person name="Ji A.J."/>
            <person name="Pu X.D."/>
            <person name="Wang Y."/>
            <person name="Liu X."/>
            <person name="Song J.Y."/>
        </authorList>
    </citation>
    <scope>NUCLEOTIDE SEQUENCE</scope>
    <source>
        <strain evidence="10">Cac048</strain>
    </source>
</reference>
<dbReference type="GO" id="GO:0003677">
    <property type="term" value="F:DNA binding"/>
    <property type="evidence" value="ECO:0007669"/>
    <property type="project" value="UniProtKB-KW"/>
</dbReference>
<keyword evidence="5" id="KW-0804">Transcription</keyword>
<dbReference type="GO" id="GO:0003700">
    <property type="term" value="F:DNA-binding transcription factor activity"/>
    <property type="evidence" value="ECO:0007669"/>
    <property type="project" value="InterPro"/>
</dbReference>
<keyword evidence="6" id="KW-0539">Nucleus</keyword>
<reference evidence="10" key="1">
    <citation type="submission" date="2019-12" db="EMBL/GenBank/DDBJ databases">
        <authorList>
            <person name="Hu Y."/>
        </authorList>
    </citation>
    <scope>NUCLEOTIDE SEQUENCE</scope>
    <source>
        <strain evidence="10">Cac048</strain>
    </source>
</reference>
<dbReference type="PANTHER" id="PTHR31839">
    <property type="entry name" value="DEHYDRATION-RESPONSIVE ELEMENT-BINDING PROTEIN 1D"/>
    <property type="match status" value="1"/>
</dbReference>
<dbReference type="Gene3D" id="3.30.730.10">
    <property type="entry name" value="AP2/ERF domain"/>
    <property type="match status" value="1"/>
</dbReference>
<dbReference type="PRINTS" id="PR00367">
    <property type="entry name" value="ETHRSPELEMNT"/>
</dbReference>
<dbReference type="InterPro" id="IPR016177">
    <property type="entry name" value="DNA-bd_dom_sf"/>
</dbReference>
<dbReference type="SMART" id="SM00380">
    <property type="entry name" value="AP2"/>
    <property type="match status" value="1"/>
</dbReference>
<dbReference type="CDD" id="cd00018">
    <property type="entry name" value="AP2"/>
    <property type="match status" value="1"/>
</dbReference>
<evidence type="ECO:0000256" key="1">
    <source>
        <dbReference type="ARBA" id="ARBA00004123"/>
    </source>
</evidence>
<dbReference type="InterPro" id="IPR045277">
    <property type="entry name" value="DRE1A-I"/>
</dbReference>
<evidence type="ECO:0000256" key="4">
    <source>
        <dbReference type="ARBA" id="ARBA00023159"/>
    </source>
</evidence>
<evidence type="ECO:0000313" key="10">
    <source>
        <dbReference type="EMBL" id="QNI23783.1"/>
    </source>
</evidence>
<keyword evidence="4" id="KW-0010">Activator</keyword>
<evidence type="ECO:0000259" key="9">
    <source>
        <dbReference type="PROSITE" id="PS51032"/>
    </source>
</evidence>
<feature type="compositionally biased region" description="Basic residues" evidence="8">
    <location>
        <begin position="33"/>
        <end position="47"/>
    </location>
</feature>
<sequence>MNLEDGYSTSSSSSSSSVTATSSSPSPTNVKPISHKRKAGRKKFRETRHPIYRCVRRRNGNKWVCEVREPNKKSRIWVGTFSSPEIAARAHDIAAIALRGEMAALNFSDSSWLLPRAKSSSASDIQIAALETARAFQLAESPSSSSSSSTLNFSPSLSSGKVMRPPTIWVPNVKCGKKVLEISSMDSEASEKVSDSSTTQFLDEEALFNLPGLLDSMAEGLLLTPPAMKSGFNWDDLSCDMELNLWGD</sequence>
<dbReference type="GO" id="GO:0005634">
    <property type="term" value="C:nucleus"/>
    <property type="evidence" value="ECO:0007669"/>
    <property type="project" value="UniProtKB-SubCell"/>
</dbReference>
<evidence type="ECO:0000256" key="8">
    <source>
        <dbReference type="SAM" id="MobiDB-lite"/>
    </source>
</evidence>
<keyword evidence="3" id="KW-0238">DNA-binding</keyword>
<feature type="compositionally biased region" description="Low complexity" evidence="8">
    <location>
        <begin position="8"/>
        <end position="28"/>
    </location>
</feature>
<comment type="subcellular location">
    <subcellularLocation>
        <location evidence="1">Nucleus</location>
    </subcellularLocation>
</comment>
<evidence type="ECO:0000256" key="6">
    <source>
        <dbReference type="ARBA" id="ARBA00023242"/>
    </source>
</evidence>
<evidence type="ECO:0000256" key="3">
    <source>
        <dbReference type="ARBA" id="ARBA00023125"/>
    </source>
</evidence>
<feature type="domain" description="AP2/ERF" evidence="9">
    <location>
        <begin position="51"/>
        <end position="108"/>
    </location>
</feature>
<dbReference type="InterPro" id="IPR001471">
    <property type="entry name" value="AP2/ERF_dom"/>
</dbReference>
<evidence type="ECO:0000256" key="5">
    <source>
        <dbReference type="ARBA" id="ARBA00023163"/>
    </source>
</evidence>
<evidence type="ECO:0000256" key="2">
    <source>
        <dbReference type="ARBA" id="ARBA00023015"/>
    </source>
</evidence>
<dbReference type="SUPFAM" id="SSF54171">
    <property type="entry name" value="DNA-binding domain"/>
    <property type="match status" value="1"/>
</dbReference>
<comment type="similarity">
    <text evidence="7">Belongs to the AP2/ERF transcription factor family. ERF subfamily.</text>
</comment>
<organism evidence="10">
    <name type="scientific">Camptotheca acuminata</name>
    <name type="common">Happy tree</name>
    <dbReference type="NCBI Taxonomy" id="16922"/>
    <lineage>
        <taxon>Eukaryota</taxon>
        <taxon>Viridiplantae</taxon>
        <taxon>Streptophyta</taxon>
        <taxon>Embryophyta</taxon>
        <taxon>Tracheophyta</taxon>
        <taxon>Spermatophyta</taxon>
        <taxon>Magnoliopsida</taxon>
        <taxon>eudicotyledons</taxon>
        <taxon>Gunneridae</taxon>
        <taxon>Pentapetalae</taxon>
        <taxon>asterids</taxon>
        <taxon>Cornales</taxon>
        <taxon>Nyssaceae</taxon>
        <taxon>Camptotheca</taxon>
    </lineage>
</organism>
<dbReference type="EMBL" id="MN863585">
    <property type="protein sequence ID" value="QNI23783.1"/>
    <property type="molecule type" value="mRNA"/>
</dbReference>
<feature type="region of interest" description="Disordered" evidence="8">
    <location>
        <begin position="1"/>
        <end position="47"/>
    </location>
</feature>
<name>A0A7G8AUB4_CAMAC</name>
<keyword evidence="2" id="KW-0805">Transcription regulation</keyword>
<dbReference type="AlphaFoldDB" id="A0A7G8AUB4"/>
<dbReference type="InterPro" id="IPR036955">
    <property type="entry name" value="AP2/ERF_dom_sf"/>
</dbReference>
<dbReference type="PANTHER" id="PTHR31839:SF42">
    <property type="entry name" value="DEHYDRATION-RESPONSIVE ELEMENT-BINDING PROTEIN 1F"/>
    <property type="match status" value="1"/>
</dbReference>
<dbReference type="PROSITE" id="PS51032">
    <property type="entry name" value="AP2_ERF"/>
    <property type="match status" value="1"/>
</dbReference>
<dbReference type="Pfam" id="PF00847">
    <property type="entry name" value="AP2"/>
    <property type="match status" value="1"/>
</dbReference>